<feature type="region of interest" description="Disordered" evidence="9">
    <location>
        <begin position="583"/>
        <end position="611"/>
    </location>
</feature>
<feature type="compositionally biased region" description="Polar residues" evidence="9">
    <location>
        <begin position="583"/>
        <end position="606"/>
    </location>
</feature>
<dbReference type="InterPro" id="IPR008422">
    <property type="entry name" value="KN_HD"/>
</dbReference>
<evidence type="ECO:0000256" key="2">
    <source>
        <dbReference type="ARBA" id="ARBA00006454"/>
    </source>
</evidence>
<dbReference type="Pfam" id="PF07526">
    <property type="entry name" value="POX"/>
    <property type="match status" value="1"/>
</dbReference>
<dbReference type="Gene3D" id="1.10.10.60">
    <property type="entry name" value="Homeodomain-like"/>
    <property type="match status" value="1"/>
</dbReference>
<evidence type="ECO:0000256" key="9">
    <source>
        <dbReference type="SAM" id="MobiDB-lite"/>
    </source>
</evidence>
<feature type="compositionally biased region" description="Low complexity" evidence="9">
    <location>
        <begin position="552"/>
        <end position="568"/>
    </location>
</feature>
<keyword evidence="3" id="KW-0805">Transcription regulation</keyword>
<accession>A0A445BWM2</accession>
<keyword evidence="12" id="KW-1185">Reference proteome</keyword>
<feature type="domain" description="Homeobox" evidence="10">
    <location>
        <begin position="452"/>
        <end position="515"/>
    </location>
</feature>
<keyword evidence="4 8" id="KW-0238">DNA-binding</keyword>
<feature type="DNA-binding region" description="Homeobox" evidence="8">
    <location>
        <begin position="454"/>
        <end position="516"/>
    </location>
</feature>
<evidence type="ECO:0000256" key="4">
    <source>
        <dbReference type="ARBA" id="ARBA00023125"/>
    </source>
</evidence>
<dbReference type="SMART" id="SM00574">
    <property type="entry name" value="POX"/>
    <property type="match status" value="1"/>
</dbReference>
<sequence>MKGATEIETRKTRFRNTHVVELDIASKEELKYIERSITELLSKKSIQTTNEGYVGRENKNLRSEMATYFHGSNSEMQSSSPSASASGADGGLQTLYLMNPNYHHVPYSDAPTQNMLLLNPNHQAHALNLANLSHAPPPPHHQLLIHRLPNSDDNTRASLFGHHDIATATAPPTFHGFSAPRVQYNLWGSVVDQPQPSPSSSSGGADMGFRRPTQQGLSLSLSSQQQQQQQQQQTGTYRSLSGEVEVAVAGGVGNSPSSASNGISGVQGVLLGSKYLKAAQELLDEVVNVGNKGISKEELAEKVKPNRESNSGVGEGSSGGGGENSDAGKHVAELTTAQRQELQMKKSKLVSMLDEVEQRYRQYHHQMQVVISSFEQAAGFGAAKSYTSLALKTISKQFRCLKDAISSQIRATSKTLGEDDCLGAKVEGSRLRYVDHHLRQQRALQQLGMIQPNAWRPQRGLPERAVSILRAWLFEHFLHPYPKDSDKVMLAKQTGLTRSQVSNWFINARVRLWKPMVEEMYMEEVKEQENNNNNNGSERSKESSKELGSASNATTNNGAPDNNNNNNPVLDPIKVLHQSKQECFNNNSSPTGAGEISVNSSLSTSPMGGGVGSLQSHSGFHLAGSSDMQIRSPNKARNASEIMHNSPSSILSVDMEMKHINGDHHREPNSITGYGAFSMEDIGTRFSTVTDHHHHQLASSRFQGNNGVSLTLGLPHDDNSVPISATQHGFLPQNMHSLGRRLEIGNNGNEFCVINNPSSSHPGPTYESIDIQNRKRFAAQLLHDFVA</sequence>
<evidence type="ECO:0000256" key="6">
    <source>
        <dbReference type="ARBA" id="ARBA00023163"/>
    </source>
</evidence>
<dbReference type="PROSITE" id="PS50071">
    <property type="entry name" value="HOMEOBOX_2"/>
    <property type="match status" value="1"/>
</dbReference>
<dbReference type="CDD" id="cd00086">
    <property type="entry name" value="homeodomain"/>
    <property type="match status" value="1"/>
</dbReference>
<dbReference type="EMBL" id="SDMP01000008">
    <property type="protein sequence ID" value="RYR43125.1"/>
    <property type="molecule type" value="Genomic_DNA"/>
</dbReference>
<comment type="caution">
    <text evidence="11">The sequence shown here is derived from an EMBL/GenBank/DDBJ whole genome shotgun (WGS) entry which is preliminary data.</text>
</comment>
<comment type="subcellular location">
    <subcellularLocation>
        <location evidence="1 8">Nucleus</location>
    </subcellularLocation>
</comment>
<dbReference type="InterPro" id="IPR001356">
    <property type="entry name" value="HD"/>
</dbReference>
<protein>
    <recommendedName>
        <fullName evidence="10">Homeobox domain-containing protein</fullName>
    </recommendedName>
</protein>
<feature type="region of interest" description="Disordered" evidence="9">
    <location>
        <begin position="300"/>
        <end position="328"/>
    </location>
</feature>
<dbReference type="GO" id="GO:0006355">
    <property type="term" value="P:regulation of DNA-templated transcription"/>
    <property type="evidence" value="ECO:0007669"/>
    <property type="project" value="InterPro"/>
</dbReference>
<evidence type="ECO:0000259" key="10">
    <source>
        <dbReference type="PROSITE" id="PS50071"/>
    </source>
</evidence>
<dbReference type="GO" id="GO:0003677">
    <property type="term" value="F:DNA binding"/>
    <property type="evidence" value="ECO:0007669"/>
    <property type="project" value="UniProtKB-UniRule"/>
</dbReference>
<feature type="compositionally biased region" description="Low complexity" evidence="9">
    <location>
        <begin position="214"/>
        <end position="233"/>
    </location>
</feature>
<dbReference type="STRING" id="3818.A0A445BWM2"/>
<evidence type="ECO:0000256" key="3">
    <source>
        <dbReference type="ARBA" id="ARBA00023015"/>
    </source>
</evidence>
<dbReference type="GO" id="GO:0005634">
    <property type="term" value="C:nucleus"/>
    <property type="evidence" value="ECO:0007669"/>
    <property type="project" value="UniProtKB-SubCell"/>
</dbReference>
<evidence type="ECO:0000256" key="1">
    <source>
        <dbReference type="ARBA" id="ARBA00004123"/>
    </source>
</evidence>
<evidence type="ECO:0000256" key="8">
    <source>
        <dbReference type="PROSITE-ProRule" id="PRU00108"/>
    </source>
</evidence>
<evidence type="ECO:0000313" key="11">
    <source>
        <dbReference type="EMBL" id="RYR43125.1"/>
    </source>
</evidence>
<dbReference type="Proteomes" id="UP000289738">
    <property type="component" value="Chromosome A08"/>
</dbReference>
<dbReference type="InterPro" id="IPR006563">
    <property type="entry name" value="POX_dom"/>
</dbReference>
<dbReference type="FunFam" id="1.10.10.60:FF:000117">
    <property type="entry name" value="BEL1-like homeodomain protein 9"/>
    <property type="match status" value="1"/>
</dbReference>
<dbReference type="PANTHER" id="PTHR11850">
    <property type="entry name" value="HOMEOBOX PROTEIN TRANSCRIPTION FACTORS"/>
    <property type="match status" value="1"/>
</dbReference>
<evidence type="ECO:0000256" key="5">
    <source>
        <dbReference type="ARBA" id="ARBA00023155"/>
    </source>
</evidence>
<dbReference type="SMART" id="SM00389">
    <property type="entry name" value="HOX"/>
    <property type="match status" value="1"/>
</dbReference>
<dbReference type="InterPro" id="IPR009057">
    <property type="entry name" value="Homeodomain-like_sf"/>
</dbReference>
<evidence type="ECO:0000256" key="7">
    <source>
        <dbReference type="ARBA" id="ARBA00023242"/>
    </source>
</evidence>
<comment type="similarity">
    <text evidence="2">Belongs to the TALE/BELL homeobox family.</text>
</comment>
<gene>
    <name evidence="11" type="ORF">Ahy_A08g039552</name>
</gene>
<proteinExistence type="inferred from homology"/>
<dbReference type="AlphaFoldDB" id="A0A445BWM2"/>
<reference evidence="11 12" key="1">
    <citation type="submission" date="2019-01" db="EMBL/GenBank/DDBJ databases">
        <title>Sequencing of cultivated peanut Arachis hypogaea provides insights into genome evolution and oil improvement.</title>
        <authorList>
            <person name="Chen X."/>
        </authorList>
    </citation>
    <scope>NUCLEOTIDE SEQUENCE [LARGE SCALE GENOMIC DNA]</scope>
    <source>
        <strain evidence="12">cv. Fuhuasheng</strain>
        <tissue evidence="11">Leaves</tissue>
    </source>
</reference>
<evidence type="ECO:0000313" key="12">
    <source>
        <dbReference type="Proteomes" id="UP000289738"/>
    </source>
</evidence>
<organism evidence="11 12">
    <name type="scientific">Arachis hypogaea</name>
    <name type="common">Peanut</name>
    <dbReference type="NCBI Taxonomy" id="3818"/>
    <lineage>
        <taxon>Eukaryota</taxon>
        <taxon>Viridiplantae</taxon>
        <taxon>Streptophyta</taxon>
        <taxon>Embryophyta</taxon>
        <taxon>Tracheophyta</taxon>
        <taxon>Spermatophyta</taxon>
        <taxon>Magnoliopsida</taxon>
        <taxon>eudicotyledons</taxon>
        <taxon>Gunneridae</taxon>
        <taxon>Pentapetalae</taxon>
        <taxon>rosids</taxon>
        <taxon>fabids</taxon>
        <taxon>Fabales</taxon>
        <taxon>Fabaceae</taxon>
        <taxon>Papilionoideae</taxon>
        <taxon>50 kb inversion clade</taxon>
        <taxon>dalbergioids sensu lato</taxon>
        <taxon>Dalbergieae</taxon>
        <taxon>Pterocarpus clade</taxon>
        <taxon>Arachis</taxon>
    </lineage>
</organism>
<keyword evidence="5 8" id="KW-0371">Homeobox</keyword>
<keyword evidence="7 8" id="KW-0539">Nucleus</keyword>
<feature type="region of interest" description="Disordered" evidence="9">
    <location>
        <begin position="526"/>
        <end position="571"/>
    </location>
</feature>
<dbReference type="SUPFAM" id="SSF46689">
    <property type="entry name" value="Homeodomain-like"/>
    <property type="match status" value="1"/>
</dbReference>
<dbReference type="InterPro" id="IPR050224">
    <property type="entry name" value="TALE_homeobox"/>
</dbReference>
<dbReference type="Pfam" id="PF05920">
    <property type="entry name" value="Homeobox_KN"/>
    <property type="match status" value="1"/>
</dbReference>
<feature type="compositionally biased region" description="Gly residues" evidence="9">
    <location>
        <begin position="313"/>
        <end position="323"/>
    </location>
</feature>
<name>A0A445BWM2_ARAHY</name>
<keyword evidence="6" id="KW-0804">Transcription</keyword>
<feature type="region of interest" description="Disordered" evidence="9">
    <location>
        <begin position="189"/>
        <end position="238"/>
    </location>
</feature>